<gene>
    <name evidence="1" type="ORF">EJB05_29912</name>
</gene>
<dbReference type="AlphaFoldDB" id="A0A5J9UW87"/>
<dbReference type="EMBL" id="RWGY01000013">
    <property type="protein sequence ID" value="TVU27310.1"/>
    <property type="molecule type" value="Genomic_DNA"/>
</dbReference>
<name>A0A5J9UW87_9POAL</name>
<dbReference type="Proteomes" id="UP000324897">
    <property type="component" value="Chromosome 2"/>
</dbReference>
<evidence type="ECO:0000313" key="1">
    <source>
        <dbReference type="EMBL" id="TVU27310.1"/>
    </source>
</evidence>
<organism evidence="1 2">
    <name type="scientific">Eragrostis curvula</name>
    <name type="common">weeping love grass</name>
    <dbReference type="NCBI Taxonomy" id="38414"/>
    <lineage>
        <taxon>Eukaryota</taxon>
        <taxon>Viridiplantae</taxon>
        <taxon>Streptophyta</taxon>
        <taxon>Embryophyta</taxon>
        <taxon>Tracheophyta</taxon>
        <taxon>Spermatophyta</taxon>
        <taxon>Magnoliopsida</taxon>
        <taxon>Liliopsida</taxon>
        <taxon>Poales</taxon>
        <taxon>Poaceae</taxon>
        <taxon>PACMAD clade</taxon>
        <taxon>Chloridoideae</taxon>
        <taxon>Eragrostideae</taxon>
        <taxon>Eragrostidinae</taxon>
        <taxon>Eragrostis</taxon>
    </lineage>
</organism>
<feature type="non-terminal residue" evidence="1">
    <location>
        <position position="1"/>
    </location>
</feature>
<protein>
    <submittedName>
        <fullName evidence="1">Uncharacterized protein</fullName>
    </submittedName>
</protein>
<comment type="caution">
    <text evidence="1">The sequence shown here is derived from an EMBL/GenBank/DDBJ whole genome shotgun (WGS) entry which is preliminary data.</text>
</comment>
<reference evidence="1 2" key="1">
    <citation type="journal article" date="2019" name="Sci. Rep.">
        <title>A high-quality genome of Eragrostis curvula grass provides insights into Poaceae evolution and supports new strategies to enhance forage quality.</title>
        <authorList>
            <person name="Carballo J."/>
            <person name="Santos B.A.C.M."/>
            <person name="Zappacosta D."/>
            <person name="Garbus I."/>
            <person name="Selva J.P."/>
            <person name="Gallo C.A."/>
            <person name="Diaz A."/>
            <person name="Albertini E."/>
            <person name="Caccamo M."/>
            <person name="Echenique V."/>
        </authorList>
    </citation>
    <scope>NUCLEOTIDE SEQUENCE [LARGE SCALE GENOMIC DNA]</scope>
    <source>
        <strain evidence="2">cv. Victoria</strain>
        <tissue evidence="1">Leaf</tissue>
    </source>
</reference>
<dbReference type="Gramene" id="TVU27310">
    <property type="protein sequence ID" value="TVU27310"/>
    <property type="gene ID" value="EJB05_29912"/>
</dbReference>
<accession>A0A5J9UW87</accession>
<evidence type="ECO:0000313" key="2">
    <source>
        <dbReference type="Proteomes" id="UP000324897"/>
    </source>
</evidence>
<keyword evidence="2" id="KW-1185">Reference proteome</keyword>
<sequence>VTEREREREREWRRFRRRFIAGEFSLCPPGNRGGDWLTLPCRRRFVVAHIVTANAMDWMAAMEQLRLLGSDLMG</sequence>
<proteinExistence type="predicted"/>